<dbReference type="Proteomes" id="UP000324222">
    <property type="component" value="Unassembled WGS sequence"/>
</dbReference>
<name>A0A5B7IDA0_PORTR</name>
<gene>
    <name evidence="1" type="ORF">E2C01_074335</name>
</gene>
<accession>A0A5B7IDA0</accession>
<sequence length="72" mass="7875">MRSAAVLNGASIILSDGAGDPLLVTSETRCSKGERRGITTDTLIQEDQMKRKVLVPSLCLHWAVRDQNSRAH</sequence>
<protein>
    <submittedName>
        <fullName evidence="1">Uncharacterized protein</fullName>
    </submittedName>
</protein>
<organism evidence="1 2">
    <name type="scientific">Portunus trituberculatus</name>
    <name type="common">Swimming crab</name>
    <name type="synonym">Neptunus trituberculatus</name>
    <dbReference type="NCBI Taxonomy" id="210409"/>
    <lineage>
        <taxon>Eukaryota</taxon>
        <taxon>Metazoa</taxon>
        <taxon>Ecdysozoa</taxon>
        <taxon>Arthropoda</taxon>
        <taxon>Crustacea</taxon>
        <taxon>Multicrustacea</taxon>
        <taxon>Malacostraca</taxon>
        <taxon>Eumalacostraca</taxon>
        <taxon>Eucarida</taxon>
        <taxon>Decapoda</taxon>
        <taxon>Pleocyemata</taxon>
        <taxon>Brachyura</taxon>
        <taxon>Eubrachyura</taxon>
        <taxon>Portunoidea</taxon>
        <taxon>Portunidae</taxon>
        <taxon>Portuninae</taxon>
        <taxon>Portunus</taxon>
    </lineage>
</organism>
<proteinExistence type="predicted"/>
<evidence type="ECO:0000313" key="2">
    <source>
        <dbReference type="Proteomes" id="UP000324222"/>
    </source>
</evidence>
<reference evidence="1 2" key="1">
    <citation type="submission" date="2019-05" db="EMBL/GenBank/DDBJ databases">
        <title>Another draft genome of Portunus trituberculatus and its Hox gene families provides insights of decapod evolution.</title>
        <authorList>
            <person name="Jeong J.-H."/>
            <person name="Song I."/>
            <person name="Kim S."/>
            <person name="Choi T."/>
            <person name="Kim D."/>
            <person name="Ryu S."/>
            <person name="Kim W."/>
        </authorList>
    </citation>
    <scope>NUCLEOTIDE SEQUENCE [LARGE SCALE GENOMIC DNA]</scope>
    <source>
        <tissue evidence="1">Muscle</tissue>
    </source>
</reference>
<keyword evidence="2" id="KW-1185">Reference proteome</keyword>
<dbReference type="EMBL" id="VSRR010052098">
    <property type="protein sequence ID" value="MPC79789.1"/>
    <property type="molecule type" value="Genomic_DNA"/>
</dbReference>
<comment type="caution">
    <text evidence="1">The sequence shown here is derived from an EMBL/GenBank/DDBJ whole genome shotgun (WGS) entry which is preliminary data.</text>
</comment>
<evidence type="ECO:0000313" key="1">
    <source>
        <dbReference type="EMBL" id="MPC79789.1"/>
    </source>
</evidence>
<dbReference type="AlphaFoldDB" id="A0A5B7IDA0"/>